<dbReference type="InterPro" id="IPR000215">
    <property type="entry name" value="Serpin_fam"/>
</dbReference>
<sequence length="358" mass="39769">MTSPRSLQSSDNSMAHAPAVQVRHIAHGPDDRELPVPLTIALDFGWMFGRVFPGDFVGECRDGGVGACDNGHQWKHTRTDHRPRLYNDATVGWNSEPKAAVKTINESVKKATNGLIKDIICESDVVGVAMDIVLANAVYFKGVWRHSFHPHGTWPGTFFCLDCSHAEASFMTAFGTMCIACFDAFKVLKLPYVPWRVVMFEEEELHCYEACYSMFVFLPDARDGITAMVDVVTAAPASLQGILDQMTERTVRVKLPKFEISFKWDDLEADLCRLGLSLPFSPEEADLQGMCVADDIAAEGDEQQRRPMSLSKVAHMAVVKVSEAGSEGVELDSYLRGRPDLTPDFVEFIADHPFTFLI</sequence>
<dbReference type="EMBL" id="CM029051">
    <property type="protein sequence ID" value="KAG2562839.1"/>
    <property type="molecule type" value="Genomic_DNA"/>
</dbReference>
<evidence type="ECO:0000259" key="3">
    <source>
        <dbReference type="SMART" id="SM00093"/>
    </source>
</evidence>
<dbReference type="Proteomes" id="UP000823388">
    <property type="component" value="Chromosome 8K"/>
</dbReference>
<dbReference type="InterPro" id="IPR036186">
    <property type="entry name" value="Serpin_sf"/>
</dbReference>
<gene>
    <name evidence="4" type="ORF">PVAP13_8KG292500</name>
</gene>
<dbReference type="SUPFAM" id="SSF56574">
    <property type="entry name" value="Serpins"/>
    <property type="match status" value="1"/>
</dbReference>
<dbReference type="SMART" id="SM00093">
    <property type="entry name" value="SERPIN"/>
    <property type="match status" value="1"/>
</dbReference>
<organism evidence="4 5">
    <name type="scientific">Panicum virgatum</name>
    <name type="common">Blackwell switchgrass</name>
    <dbReference type="NCBI Taxonomy" id="38727"/>
    <lineage>
        <taxon>Eukaryota</taxon>
        <taxon>Viridiplantae</taxon>
        <taxon>Streptophyta</taxon>
        <taxon>Embryophyta</taxon>
        <taxon>Tracheophyta</taxon>
        <taxon>Spermatophyta</taxon>
        <taxon>Magnoliopsida</taxon>
        <taxon>Liliopsida</taxon>
        <taxon>Poales</taxon>
        <taxon>Poaceae</taxon>
        <taxon>PACMAD clade</taxon>
        <taxon>Panicoideae</taxon>
        <taxon>Panicodae</taxon>
        <taxon>Paniceae</taxon>
        <taxon>Panicinae</taxon>
        <taxon>Panicum</taxon>
        <taxon>Panicum sect. Hiantes</taxon>
    </lineage>
</organism>
<comment type="caution">
    <text evidence="4">The sequence shown here is derived from an EMBL/GenBank/DDBJ whole genome shotgun (WGS) entry which is preliminary data.</text>
</comment>
<evidence type="ECO:0000313" key="4">
    <source>
        <dbReference type="EMBL" id="KAG2562839.1"/>
    </source>
</evidence>
<proteinExistence type="inferred from homology"/>
<dbReference type="GO" id="GO:0005615">
    <property type="term" value="C:extracellular space"/>
    <property type="evidence" value="ECO:0007669"/>
    <property type="project" value="InterPro"/>
</dbReference>
<dbReference type="PANTHER" id="PTHR11461:SF313">
    <property type="entry name" value="SERPIN-Z5-RELATED"/>
    <property type="match status" value="1"/>
</dbReference>
<feature type="domain" description="Serpin" evidence="3">
    <location>
        <begin position="32"/>
        <end position="358"/>
    </location>
</feature>
<protein>
    <recommendedName>
        <fullName evidence="3">Serpin domain-containing protein</fullName>
    </recommendedName>
</protein>
<keyword evidence="5" id="KW-1185">Reference proteome</keyword>
<comment type="similarity">
    <text evidence="1 2">Belongs to the serpin family.</text>
</comment>
<accession>A0A8T0PQL3</accession>
<dbReference type="Gene3D" id="3.30.497.10">
    <property type="entry name" value="Antithrombin, subunit I, domain 2"/>
    <property type="match status" value="1"/>
</dbReference>
<reference evidence="4" key="1">
    <citation type="submission" date="2020-05" db="EMBL/GenBank/DDBJ databases">
        <title>WGS assembly of Panicum virgatum.</title>
        <authorList>
            <person name="Lovell J.T."/>
            <person name="Jenkins J."/>
            <person name="Shu S."/>
            <person name="Juenger T.E."/>
            <person name="Schmutz J."/>
        </authorList>
    </citation>
    <scope>NUCLEOTIDE SEQUENCE</scope>
    <source>
        <strain evidence="4">AP13</strain>
    </source>
</reference>
<dbReference type="InterPro" id="IPR023796">
    <property type="entry name" value="Serpin_dom"/>
</dbReference>
<dbReference type="Gene3D" id="2.30.39.10">
    <property type="entry name" value="Alpha-1-antitrypsin, domain 1"/>
    <property type="match status" value="1"/>
</dbReference>
<evidence type="ECO:0000256" key="2">
    <source>
        <dbReference type="RuleBase" id="RU000411"/>
    </source>
</evidence>
<dbReference type="InterPro" id="IPR042185">
    <property type="entry name" value="Serpin_sf_2"/>
</dbReference>
<name>A0A8T0PQL3_PANVG</name>
<dbReference type="Pfam" id="PF00079">
    <property type="entry name" value="Serpin"/>
    <property type="match status" value="1"/>
</dbReference>
<evidence type="ECO:0000313" key="5">
    <source>
        <dbReference type="Proteomes" id="UP000823388"/>
    </source>
</evidence>
<evidence type="ECO:0000256" key="1">
    <source>
        <dbReference type="ARBA" id="ARBA00009500"/>
    </source>
</evidence>
<dbReference type="GO" id="GO:0004867">
    <property type="term" value="F:serine-type endopeptidase inhibitor activity"/>
    <property type="evidence" value="ECO:0007669"/>
    <property type="project" value="InterPro"/>
</dbReference>
<dbReference type="AlphaFoldDB" id="A0A8T0PQL3"/>
<dbReference type="PANTHER" id="PTHR11461">
    <property type="entry name" value="SERINE PROTEASE INHIBITOR, SERPIN"/>
    <property type="match status" value="1"/>
</dbReference>
<dbReference type="InterPro" id="IPR042178">
    <property type="entry name" value="Serpin_sf_1"/>
</dbReference>